<feature type="transmembrane region" description="Helical" evidence="1">
    <location>
        <begin position="392"/>
        <end position="417"/>
    </location>
</feature>
<sequence>MEDMDRRSEDAGSLADSIKAKLESLPSLSSKCCIYKVPNKLRRLNPDAYSPRVVSIGPFHHGKEELQAMEEHKYRYLKSFLPRACFSLEHLVKVARTWEENARSCYAEDVELNSDEFVKMLVVDGSFLVELMLISWDPRLRGENDRIYGKPWMINDVFRDMVLIENQLPYFVVKSLVGLLYQRGTDPAIQITHHFFSRYLDHIDVAKFKPEPDHFVDVLRSFILPEVPMKLEEITTFKVFNAPEATELLNAGVKFKPAETTSSCFLDIKFANGLLEIPTITVGDYTEPLYRNIIVFEQCHCSDKIFLDYITLLSCFIRSPADADILIRSEIFVNYLGNAKDVPKLFSSLCQEVVTSTRSHFQSLSEDLHAYCTIRRNRWKAVLRRDYFQNPWSVASVIAAVFLLILTCIQAICSILAL</sequence>
<dbReference type="AlphaFoldDB" id="A0A9W3CVM0"/>
<keyword evidence="1" id="KW-0812">Transmembrane</keyword>
<dbReference type="Proteomes" id="UP000504610">
    <property type="component" value="Unplaced"/>
</dbReference>
<protein>
    <submittedName>
        <fullName evidence="3">UPF0481 protein At3g47200-like</fullName>
    </submittedName>
</protein>
<dbReference type="InterPro" id="IPR004158">
    <property type="entry name" value="DUF247_pln"/>
</dbReference>
<keyword evidence="1" id="KW-0472">Membrane</keyword>
<keyword evidence="1" id="KW-1133">Transmembrane helix</keyword>
<dbReference type="PANTHER" id="PTHR31170">
    <property type="entry name" value="BNAC04G53230D PROTEIN"/>
    <property type="match status" value="1"/>
</dbReference>
<evidence type="ECO:0000313" key="2">
    <source>
        <dbReference type="Proteomes" id="UP000504610"/>
    </source>
</evidence>
<dbReference type="RefSeq" id="XP_056855448.1">
    <property type="nucleotide sequence ID" value="XM_056999468.1"/>
</dbReference>
<accession>A0A9W3CVM0</accession>
<organism evidence="2 3">
    <name type="scientific">Raphanus sativus</name>
    <name type="common">Radish</name>
    <name type="synonym">Raphanus raphanistrum var. sativus</name>
    <dbReference type="NCBI Taxonomy" id="3726"/>
    <lineage>
        <taxon>Eukaryota</taxon>
        <taxon>Viridiplantae</taxon>
        <taxon>Streptophyta</taxon>
        <taxon>Embryophyta</taxon>
        <taxon>Tracheophyta</taxon>
        <taxon>Spermatophyta</taxon>
        <taxon>Magnoliopsida</taxon>
        <taxon>eudicotyledons</taxon>
        <taxon>Gunneridae</taxon>
        <taxon>Pentapetalae</taxon>
        <taxon>rosids</taxon>
        <taxon>malvids</taxon>
        <taxon>Brassicales</taxon>
        <taxon>Brassicaceae</taxon>
        <taxon>Brassiceae</taxon>
        <taxon>Raphanus</taxon>
    </lineage>
</organism>
<dbReference type="GeneID" id="108826729"/>
<dbReference type="PANTHER" id="PTHR31170:SF25">
    <property type="entry name" value="BNAA09G04570D PROTEIN"/>
    <property type="match status" value="1"/>
</dbReference>
<gene>
    <name evidence="3" type="primary">LOC108826729</name>
</gene>
<dbReference type="KEGG" id="rsz:108826729"/>
<reference evidence="3" key="1">
    <citation type="submission" date="2025-08" db="UniProtKB">
        <authorList>
            <consortium name="RefSeq"/>
        </authorList>
    </citation>
    <scope>IDENTIFICATION</scope>
    <source>
        <tissue evidence="3">Leaf</tissue>
    </source>
</reference>
<dbReference type="Pfam" id="PF03140">
    <property type="entry name" value="DUF247"/>
    <property type="match status" value="1"/>
</dbReference>
<evidence type="ECO:0000313" key="3">
    <source>
        <dbReference type="RefSeq" id="XP_056855448.1"/>
    </source>
</evidence>
<proteinExistence type="predicted"/>
<dbReference type="OrthoDB" id="1378449at2759"/>
<name>A0A9W3CVM0_RAPSA</name>
<evidence type="ECO:0000256" key="1">
    <source>
        <dbReference type="SAM" id="Phobius"/>
    </source>
</evidence>
<keyword evidence="2" id="KW-1185">Reference proteome</keyword>